<protein>
    <submittedName>
        <fullName evidence="2">Uncharacterized protein</fullName>
    </submittedName>
</protein>
<feature type="transmembrane region" description="Helical" evidence="1">
    <location>
        <begin position="118"/>
        <end position="138"/>
    </location>
</feature>
<sequence length="329" mass="34479">MRAATWRMVVRSLPGPVALAVWLLVTVPVPLVFFEWTHRWEDDPTIGAALWWTVGAAPVLAAVVAAEWTWRSGPRRTGSALVAAVVAATLISAVFVGTTAAVYLWVIPLTGLAPWRSVFGSVLLAVCGAAVGHLLARGRARPDHVATRRGYVTGAIVAMVGALLGQATVQFGAEGSTVLHDSVEYGAVGPYAAPASQSGELRLPAAGRYAIFAVGSAPHDPDCQVTGVDQVVVSATVVTIAPGDYGGDFASYAWVAAFAVSVPGAYSLSCRTWDQQASYTVGEIPRIRGAVSALIHWPLFAVWLLGAIPGLLIMASTGRRRRAAVSVRC</sequence>
<reference evidence="2 3" key="1">
    <citation type="submission" date="2020-11" db="EMBL/GenBank/DDBJ databases">
        <title>Sequencing the genomes of 1000 actinobacteria strains.</title>
        <authorList>
            <person name="Klenk H.-P."/>
        </authorList>
    </citation>
    <scope>NUCLEOTIDE SEQUENCE [LARGE SCALE GENOMIC DNA]</scope>
    <source>
        <strain evidence="2 3">DSM 101692</strain>
    </source>
</reference>
<keyword evidence="1" id="KW-1133">Transmembrane helix</keyword>
<evidence type="ECO:0000313" key="3">
    <source>
        <dbReference type="Proteomes" id="UP000614915"/>
    </source>
</evidence>
<dbReference type="EMBL" id="JADOTX010000001">
    <property type="protein sequence ID" value="MBG6066236.1"/>
    <property type="molecule type" value="Genomic_DNA"/>
</dbReference>
<keyword evidence="1" id="KW-0472">Membrane</keyword>
<feature type="transmembrane region" description="Helical" evidence="1">
    <location>
        <begin position="295"/>
        <end position="315"/>
    </location>
</feature>
<feature type="transmembrane region" description="Helical" evidence="1">
    <location>
        <begin position="150"/>
        <end position="169"/>
    </location>
</feature>
<feature type="transmembrane region" description="Helical" evidence="1">
    <location>
        <begin position="80"/>
        <end position="106"/>
    </location>
</feature>
<organism evidence="2 3">
    <name type="scientific">Micromonospora ureilytica</name>
    <dbReference type="NCBI Taxonomy" id="709868"/>
    <lineage>
        <taxon>Bacteria</taxon>
        <taxon>Bacillati</taxon>
        <taxon>Actinomycetota</taxon>
        <taxon>Actinomycetes</taxon>
        <taxon>Micromonosporales</taxon>
        <taxon>Micromonosporaceae</taxon>
        <taxon>Micromonospora</taxon>
    </lineage>
</organism>
<dbReference type="Proteomes" id="UP000614915">
    <property type="component" value="Unassembled WGS sequence"/>
</dbReference>
<evidence type="ECO:0000256" key="1">
    <source>
        <dbReference type="SAM" id="Phobius"/>
    </source>
</evidence>
<keyword evidence="3" id="KW-1185">Reference proteome</keyword>
<name>A0ABS0JID9_9ACTN</name>
<comment type="caution">
    <text evidence="2">The sequence shown here is derived from an EMBL/GenBank/DDBJ whole genome shotgun (WGS) entry which is preliminary data.</text>
</comment>
<feature type="transmembrane region" description="Helical" evidence="1">
    <location>
        <begin position="46"/>
        <end position="68"/>
    </location>
</feature>
<dbReference type="RefSeq" id="WP_231396287.1">
    <property type="nucleotide sequence ID" value="NZ_JADOTX010000001.1"/>
</dbReference>
<evidence type="ECO:0000313" key="2">
    <source>
        <dbReference type="EMBL" id="MBG6066236.1"/>
    </source>
</evidence>
<accession>A0ABS0JID9</accession>
<gene>
    <name evidence="2" type="ORF">IW248_002523</name>
</gene>
<keyword evidence="1" id="KW-0812">Transmembrane</keyword>
<proteinExistence type="predicted"/>
<feature type="transmembrane region" description="Helical" evidence="1">
    <location>
        <begin position="12"/>
        <end position="34"/>
    </location>
</feature>